<protein>
    <submittedName>
        <fullName evidence="7">G8 domain-containing protein</fullName>
    </submittedName>
</protein>
<dbReference type="InterPro" id="IPR055401">
    <property type="entry name" value="CEMIP_beta-hel_dom"/>
</dbReference>
<feature type="chain" id="PRO_5046670131" evidence="5">
    <location>
        <begin position="21"/>
        <end position="803"/>
    </location>
</feature>
<evidence type="ECO:0000256" key="3">
    <source>
        <dbReference type="ARBA" id="ARBA00022729"/>
    </source>
</evidence>
<organism evidence="7 8">
    <name type="scientific">Gaopeijia maritima</name>
    <dbReference type="NCBI Taxonomy" id="3119007"/>
    <lineage>
        <taxon>Bacteria</taxon>
        <taxon>Pseudomonadati</taxon>
        <taxon>Gemmatimonadota</taxon>
        <taxon>Longimicrobiia</taxon>
        <taxon>Gaopeijiales</taxon>
        <taxon>Gaopeijiaceae</taxon>
        <taxon>Gaopeijia</taxon>
    </lineage>
</organism>
<dbReference type="EMBL" id="JBBHLI010000001">
    <property type="protein sequence ID" value="MEK9499832.1"/>
    <property type="molecule type" value="Genomic_DNA"/>
</dbReference>
<evidence type="ECO:0000256" key="4">
    <source>
        <dbReference type="ARBA" id="ARBA00023180"/>
    </source>
</evidence>
<keyword evidence="2" id="KW-0472">Membrane</keyword>
<keyword evidence="2" id="KW-1003">Cell membrane</keyword>
<name>A0ABU9E515_9BACT</name>
<dbReference type="PANTHER" id="PTHR46769">
    <property type="entry name" value="POLYCYSTIC KIDNEY AND HEPATIC DISEASE 1 (AUTOSOMAL RECESSIVE)-LIKE 1"/>
    <property type="match status" value="1"/>
</dbReference>
<evidence type="ECO:0000313" key="8">
    <source>
        <dbReference type="Proteomes" id="UP001484239"/>
    </source>
</evidence>
<dbReference type="Pfam" id="PF10162">
    <property type="entry name" value="G8"/>
    <property type="match status" value="1"/>
</dbReference>
<keyword evidence="8" id="KW-1185">Reference proteome</keyword>
<dbReference type="InterPro" id="IPR012334">
    <property type="entry name" value="Pectin_lyas_fold"/>
</dbReference>
<feature type="domain" description="G8" evidence="6">
    <location>
        <begin position="47"/>
        <end position="165"/>
    </location>
</feature>
<gene>
    <name evidence="7" type="ORF">WI372_02405</name>
</gene>
<dbReference type="InterPro" id="IPR052387">
    <property type="entry name" value="Fibrocystin"/>
</dbReference>
<sequence length="803" mass="86946">MHRRSAAALCAILGALALSACDRTEELVTPDVPTEPEDSIQRWSDPAVWPTGAVPEAGQAVTIPQGTSIVLDVSPPPLGGLRIEGELVADRRDLDLTADWILVSGLLRVGDDDTPFTDRLRITLTGPVDGDEAAVGMGNRLIGVLPGGALEIRAESRRAWTRLDGTVAPGASSITVTGEVDWRVGDRIVVAPSGFDPREAEDRMITAVSDRTVTLDRPLEHPHFGEVQTIAGRSVDQRAEVGLLSRTVTIRGLGVDDQGVVAAEEAGAGGHIMVLAGGQARLEGVELVHMGQSGRLARYPVHWHLLGEGDGQFLRNSAVWRTNNRCVTVHGTDHVEVADNVCYDHFGHGYFLEEGGETGNRLVNNLGVFGRRTDGAARLIPSDDRPATFWITNPDNHLEGNVAAGSQGFGFWYALPDRPLGPSAGEPDRPRRTPLGVFRDNVAHSNQRGGLHVDHGPREDGVIETTSYRPIRDPADNESEVVPAVFESLLAYKNRPRGVWLRGHAHRLTDAILADNQIGATFASSESFIEDALVIGETANDASRVDVYRGFEFYDGRVGARRVTFEGFSGAGSIPWSALGYNRKNAFSVHTGNVAEDLEFIDSRPVYIEDPQLDKDGDKGAVFLDALGTVSGTAGAWVVASTPFLETPGCSMRAEWNARICPGPYVRLILSASSAFAPLEVVRDDGASEEYVGIGNNPARTSKSLVANRRYRLETSADAPDLQVNLRDARPGEWLLVELPLSSAPSQIVRDYWAGHPMTAGSSRAQVESGDGSVYWYDAAQRRLHLKLVVRDDRDWAHFRLVP</sequence>
<dbReference type="Proteomes" id="UP001484239">
    <property type="component" value="Unassembled WGS sequence"/>
</dbReference>
<comment type="caution">
    <text evidence="7">The sequence shown here is derived from an EMBL/GenBank/DDBJ whole genome shotgun (WGS) entry which is preliminary data.</text>
</comment>
<evidence type="ECO:0000256" key="5">
    <source>
        <dbReference type="SAM" id="SignalP"/>
    </source>
</evidence>
<dbReference type="RefSeq" id="WP_405278081.1">
    <property type="nucleotide sequence ID" value="NZ_JBBHLI010000001.1"/>
</dbReference>
<dbReference type="PANTHER" id="PTHR46769:SF2">
    <property type="entry name" value="FIBROCYSTIN-L ISOFORM 2 PRECURSOR-RELATED"/>
    <property type="match status" value="1"/>
</dbReference>
<dbReference type="Gene3D" id="2.160.20.10">
    <property type="entry name" value="Single-stranded right-handed beta-helix, Pectin lyase-like"/>
    <property type="match status" value="1"/>
</dbReference>
<dbReference type="Pfam" id="PF24606">
    <property type="entry name" value="CEMIP_beta-hel"/>
    <property type="match status" value="1"/>
</dbReference>
<accession>A0ABU9E515</accession>
<evidence type="ECO:0000256" key="1">
    <source>
        <dbReference type="ARBA" id="ARBA00004236"/>
    </source>
</evidence>
<dbReference type="PROSITE" id="PS51484">
    <property type="entry name" value="G8"/>
    <property type="match status" value="1"/>
</dbReference>
<dbReference type="SUPFAM" id="SSF51126">
    <property type="entry name" value="Pectin lyase-like"/>
    <property type="match status" value="1"/>
</dbReference>
<evidence type="ECO:0000313" key="7">
    <source>
        <dbReference type="EMBL" id="MEK9499832.1"/>
    </source>
</evidence>
<dbReference type="InterPro" id="IPR019316">
    <property type="entry name" value="G8_domain"/>
</dbReference>
<evidence type="ECO:0000259" key="6">
    <source>
        <dbReference type="PROSITE" id="PS51484"/>
    </source>
</evidence>
<reference evidence="7 8" key="1">
    <citation type="submission" date="2024-02" db="EMBL/GenBank/DDBJ databases">
        <title>A novel Gemmatimonadota bacterium.</title>
        <authorList>
            <person name="Du Z.-J."/>
            <person name="Ye Y.-Q."/>
        </authorList>
    </citation>
    <scope>NUCLEOTIDE SEQUENCE [LARGE SCALE GENOMIC DNA]</scope>
    <source>
        <strain evidence="7 8">DH-20</strain>
    </source>
</reference>
<dbReference type="InterPro" id="IPR011050">
    <property type="entry name" value="Pectin_lyase_fold/virulence"/>
</dbReference>
<dbReference type="SMART" id="SM01225">
    <property type="entry name" value="G8"/>
    <property type="match status" value="1"/>
</dbReference>
<keyword evidence="4" id="KW-0325">Glycoprotein</keyword>
<feature type="signal peptide" evidence="5">
    <location>
        <begin position="1"/>
        <end position="20"/>
    </location>
</feature>
<proteinExistence type="predicted"/>
<comment type="subcellular location">
    <subcellularLocation>
        <location evidence="1">Cell membrane</location>
    </subcellularLocation>
</comment>
<dbReference type="PROSITE" id="PS51257">
    <property type="entry name" value="PROKAR_LIPOPROTEIN"/>
    <property type="match status" value="1"/>
</dbReference>
<keyword evidence="3 5" id="KW-0732">Signal</keyword>
<evidence type="ECO:0000256" key="2">
    <source>
        <dbReference type="ARBA" id="ARBA00022475"/>
    </source>
</evidence>